<dbReference type="Pfam" id="PF01618">
    <property type="entry name" value="MotA_ExbB"/>
    <property type="match status" value="1"/>
</dbReference>
<keyword evidence="6 9" id="KW-1133">Transmembrane helix</keyword>
<dbReference type="Proteomes" id="UP000297149">
    <property type="component" value="Chromosome"/>
</dbReference>
<gene>
    <name evidence="11" type="ORF">E7747_09445</name>
</gene>
<sequence length="276" mass="29460">MEAQKPNPTQPAKANAKNNSGSNVAGIKNAFLVILACFVVALCLFIFWFGHESHFEEGHPIDLWGTIYKGGFIVPILQTLFLTVIVLSVERWIALKSAKGKGSIEKFVANVKKCLAANNIQGAKDLCKNQKGSVAAVVAAALVSYEEMDKNTILTKEQKIANLQKTVEEATALEMPALQQNLPIVATLTTLGTLVGLLGTVMGMIKSFQALAASGAPDSTELSTGISEALINTAFGIATGAFAVISYNFYTNKIDNLTYAIDEIGFSIVQTFAATH</sequence>
<dbReference type="PANTHER" id="PTHR30625">
    <property type="entry name" value="PROTEIN TOLQ"/>
    <property type="match status" value="1"/>
</dbReference>
<dbReference type="RefSeq" id="WP_136415589.1">
    <property type="nucleotide sequence ID" value="NZ_CP039396.1"/>
</dbReference>
<dbReference type="PANTHER" id="PTHR30625:SF15">
    <property type="entry name" value="BIOPOLYMER TRANSPORT PROTEIN EXBB"/>
    <property type="match status" value="1"/>
</dbReference>
<dbReference type="EMBL" id="CP039396">
    <property type="protein sequence ID" value="QCD42482.1"/>
    <property type="molecule type" value="Genomic_DNA"/>
</dbReference>
<evidence type="ECO:0000256" key="8">
    <source>
        <dbReference type="RuleBase" id="RU004057"/>
    </source>
</evidence>
<dbReference type="InterPro" id="IPR002898">
    <property type="entry name" value="MotA_ExbB_proton_chnl"/>
</dbReference>
<evidence type="ECO:0000256" key="7">
    <source>
        <dbReference type="ARBA" id="ARBA00023136"/>
    </source>
</evidence>
<feature type="domain" description="MotA/TolQ/ExbB proton channel" evidence="10">
    <location>
        <begin position="154"/>
        <end position="261"/>
    </location>
</feature>
<proteinExistence type="inferred from homology"/>
<evidence type="ECO:0000313" key="11">
    <source>
        <dbReference type="EMBL" id="QCD42482.1"/>
    </source>
</evidence>
<dbReference type="GO" id="GO:0017038">
    <property type="term" value="P:protein import"/>
    <property type="evidence" value="ECO:0007669"/>
    <property type="project" value="TreeGrafter"/>
</dbReference>
<keyword evidence="12" id="KW-1185">Reference proteome</keyword>
<dbReference type="AlphaFoldDB" id="A0A4P7W3P9"/>
<evidence type="ECO:0000256" key="3">
    <source>
        <dbReference type="ARBA" id="ARBA00022475"/>
    </source>
</evidence>
<reference evidence="12" key="1">
    <citation type="submission" date="2019-02" db="EMBL/GenBank/DDBJ databases">
        <title>Isolation and identification of novel species under the genus Muribaculum.</title>
        <authorList>
            <person name="Miyake S."/>
            <person name="Ding Y."/>
            <person name="Low A."/>
            <person name="Soh M."/>
            <person name="Seedorf H."/>
        </authorList>
    </citation>
    <scope>NUCLEOTIDE SEQUENCE [LARGE SCALE GENOMIC DNA]</scope>
    <source>
        <strain evidence="12">H5</strain>
    </source>
</reference>
<evidence type="ECO:0000256" key="1">
    <source>
        <dbReference type="ARBA" id="ARBA00004651"/>
    </source>
</evidence>
<feature type="transmembrane region" description="Helical" evidence="9">
    <location>
        <begin position="184"/>
        <end position="205"/>
    </location>
</feature>
<evidence type="ECO:0000256" key="5">
    <source>
        <dbReference type="ARBA" id="ARBA00022927"/>
    </source>
</evidence>
<evidence type="ECO:0000256" key="6">
    <source>
        <dbReference type="ARBA" id="ARBA00022989"/>
    </source>
</evidence>
<evidence type="ECO:0000259" key="10">
    <source>
        <dbReference type="Pfam" id="PF01618"/>
    </source>
</evidence>
<dbReference type="KEGG" id="ddb:E7747_09445"/>
<evidence type="ECO:0000256" key="9">
    <source>
        <dbReference type="SAM" id="Phobius"/>
    </source>
</evidence>
<feature type="transmembrane region" description="Helical" evidence="9">
    <location>
        <begin position="229"/>
        <end position="250"/>
    </location>
</feature>
<accession>A0A4P7W3P9</accession>
<feature type="transmembrane region" description="Helical" evidence="9">
    <location>
        <begin position="30"/>
        <end position="50"/>
    </location>
</feature>
<dbReference type="InterPro" id="IPR050790">
    <property type="entry name" value="ExbB/TolQ_transport"/>
</dbReference>
<name>A0A4P7W3P9_9BACT</name>
<keyword evidence="3" id="KW-1003">Cell membrane</keyword>
<keyword evidence="2 8" id="KW-0813">Transport</keyword>
<comment type="similarity">
    <text evidence="8">Belongs to the exbB/tolQ family.</text>
</comment>
<keyword evidence="4 9" id="KW-0812">Transmembrane</keyword>
<feature type="transmembrane region" description="Helical" evidence="9">
    <location>
        <begin position="70"/>
        <end position="89"/>
    </location>
</feature>
<organism evidence="11 12">
    <name type="scientific">Duncaniella dubosii</name>
    <dbReference type="NCBI Taxonomy" id="2518971"/>
    <lineage>
        <taxon>Bacteria</taxon>
        <taxon>Pseudomonadati</taxon>
        <taxon>Bacteroidota</taxon>
        <taxon>Bacteroidia</taxon>
        <taxon>Bacteroidales</taxon>
        <taxon>Muribaculaceae</taxon>
        <taxon>Duncaniella</taxon>
    </lineage>
</organism>
<dbReference type="GO" id="GO:0005886">
    <property type="term" value="C:plasma membrane"/>
    <property type="evidence" value="ECO:0007669"/>
    <property type="project" value="UniProtKB-SubCell"/>
</dbReference>
<evidence type="ECO:0000313" key="12">
    <source>
        <dbReference type="Proteomes" id="UP000297149"/>
    </source>
</evidence>
<protein>
    <submittedName>
        <fullName evidence="11">MotA/TolQ/ExbB proton channel family protein</fullName>
    </submittedName>
</protein>
<keyword evidence="5 8" id="KW-0653">Protein transport</keyword>
<evidence type="ECO:0000256" key="4">
    <source>
        <dbReference type="ARBA" id="ARBA00022692"/>
    </source>
</evidence>
<evidence type="ECO:0000256" key="2">
    <source>
        <dbReference type="ARBA" id="ARBA00022448"/>
    </source>
</evidence>
<comment type="subcellular location">
    <subcellularLocation>
        <location evidence="1">Cell membrane</location>
        <topology evidence="1">Multi-pass membrane protein</topology>
    </subcellularLocation>
    <subcellularLocation>
        <location evidence="8">Membrane</location>
        <topology evidence="8">Multi-pass membrane protein</topology>
    </subcellularLocation>
</comment>
<keyword evidence="7 9" id="KW-0472">Membrane</keyword>